<dbReference type="Proteomes" id="UP000244090">
    <property type="component" value="Unassembled WGS sequence"/>
</dbReference>
<accession>A0A2T6C389</accession>
<evidence type="ECO:0000313" key="2">
    <source>
        <dbReference type="Proteomes" id="UP000244090"/>
    </source>
</evidence>
<sequence>MRISLFFFCFLYVTYVSSQESDVVAVVNSLADYEVSENFEYYYLNNKSLIIPKEKIVLPQIQKRSLLLKYPDFPLQLLDTATTTSLKWNTYKIQKARFHDAAELHPKNVYNVFFVPSKISQSRLDSLQKVREPYTIYVKNNPHFSDVERWNKIYKTWKSVMKQGGEERYHFFISAPVFSENRNYARIVHQERTTCGFATVISFFKKQDSKWKRILRLDFYGPSESVNMTHGKCWVPSFDY</sequence>
<proteinExistence type="predicted"/>
<keyword evidence="2" id="KW-1185">Reference proteome</keyword>
<organism evidence="1 2">
    <name type="scientific">Kordia periserrulae</name>
    <dbReference type="NCBI Taxonomy" id="701523"/>
    <lineage>
        <taxon>Bacteria</taxon>
        <taxon>Pseudomonadati</taxon>
        <taxon>Bacteroidota</taxon>
        <taxon>Flavobacteriia</taxon>
        <taxon>Flavobacteriales</taxon>
        <taxon>Flavobacteriaceae</taxon>
        <taxon>Kordia</taxon>
    </lineage>
</organism>
<dbReference type="AlphaFoldDB" id="A0A2T6C389"/>
<dbReference type="RefSeq" id="WP_146169732.1">
    <property type="nucleotide sequence ID" value="NZ_QBKT01000002.1"/>
</dbReference>
<name>A0A2T6C389_9FLAO</name>
<reference evidence="1 2" key="1">
    <citation type="submission" date="2018-04" db="EMBL/GenBank/DDBJ databases">
        <title>Genomic Encyclopedia of Archaeal and Bacterial Type Strains, Phase II (KMG-II): from individual species to whole genera.</title>
        <authorList>
            <person name="Goeker M."/>
        </authorList>
    </citation>
    <scope>NUCLEOTIDE SEQUENCE [LARGE SCALE GENOMIC DNA]</scope>
    <source>
        <strain evidence="1 2">DSM 25731</strain>
    </source>
</reference>
<dbReference type="OrthoDB" id="1439633at2"/>
<evidence type="ECO:0000313" key="1">
    <source>
        <dbReference type="EMBL" id="PTX62790.1"/>
    </source>
</evidence>
<protein>
    <submittedName>
        <fullName evidence="1">Uncharacterized protein</fullName>
    </submittedName>
</protein>
<dbReference type="EMBL" id="QBKT01000002">
    <property type="protein sequence ID" value="PTX62790.1"/>
    <property type="molecule type" value="Genomic_DNA"/>
</dbReference>
<comment type="caution">
    <text evidence="1">The sequence shown here is derived from an EMBL/GenBank/DDBJ whole genome shotgun (WGS) entry which is preliminary data.</text>
</comment>
<gene>
    <name evidence="1" type="ORF">C8N46_102190</name>
</gene>